<dbReference type="STRING" id="690307.A0A1L9WNQ5"/>
<dbReference type="AlphaFoldDB" id="A0A1L9WNQ5"/>
<reference evidence="4" key="1">
    <citation type="journal article" date="2017" name="Genome Biol.">
        <title>Comparative genomics reveals high biological diversity and specific adaptations in the industrially and medically important fungal genus Aspergillus.</title>
        <authorList>
            <person name="de Vries R.P."/>
            <person name="Riley R."/>
            <person name="Wiebenga A."/>
            <person name="Aguilar-Osorio G."/>
            <person name="Amillis S."/>
            <person name="Uchima C.A."/>
            <person name="Anderluh G."/>
            <person name="Asadollahi M."/>
            <person name="Askin M."/>
            <person name="Barry K."/>
            <person name="Battaglia E."/>
            <person name="Bayram O."/>
            <person name="Benocci T."/>
            <person name="Braus-Stromeyer S.A."/>
            <person name="Caldana C."/>
            <person name="Canovas D."/>
            <person name="Cerqueira G.C."/>
            <person name="Chen F."/>
            <person name="Chen W."/>
            <person name="Choi C."/>
            <person name="Clum A."/>
            <person name="Dos Santos R.A."/>
            <person name="Damasio A.R."/>
            <person name="Diallinas G."/>
            <person name="Emri T."/>
            <person name="Fekete E."/>
            <person name="Flipphi M."/>
            <person name="Freyberg S."/>
            <person name="Gallo A."/>
            <person name="Gournas C."/>
            <person name="Habgood R."/>
            <person name="Hainaut M."/>
            <person name="Harispe M.L."/>
            <person name="Henrissat B."/>
            <person name="Hilden K.S."/>
            <person name="Hope R."/>
            <person name="Hossain A."/>
            <person name="Karabika E."/>
            <person name="Karaffa L."/>
            <person name="Karanyi Z."/>
            <person name="Krasevec N."/>
            <person name="Kuo A."/>
            <person name="Kusch H."/>
            <person name="LaButti K."/>
            <person name="Lagendijk E.L."/>
            <person name="Lapidus A."/>
            <person name="Levasseur A."/>
            <person name="Lindquist E."/>
            <person name="Lipzen A."/>
            <person name="Logrieco A.F."/>
            <person name="MacCabe A."/>
            <person name="Maekelae M.R."/>
            <person name="Malavazi I."/>
            <person name="Melin P."/>
            <person name="Meyer V."/>
            <person name="Mielnichuk N."/>
            <person name="Miskei M."/>
            <person name="Molnar A.P."/>
            <person name="Mule G."/>
            <person name="Ngan C.Y."/>
            <person name="Orejas M."/>
            <person name="Orosz E."/>
            <person name="Ouedraogo J.P."/>
            <person name="Overkamp K.M."/>
            <person name="Park H.-S."/>
            <person name="Perrone G."/>
            <person name="Piumi F."/>
            <person name="Punt P.J."/>
            <person name="Ram A.F."/>
            <person name="Ramon A."/>
            <person name="Rauscher S."/>
            <person name="Record E."/>
            <person name="Riano-Pachon D.M."/>
            <person name="Robert V."/>
            <person name="Roehrig J."/>
            <person name="Ruller R."/>
            <person name="Salamov A."/>
            <person name="Salih N.S."/>
            <person name="Samson R.A."/>
            <person name="Sandor E."/>
            <person name="Sanguinetti M."/>
            <person name="Schuetze T."/>
            <person name="Sepcic K."/>
            <person name="Shelest E."/>
            <person name="Sherlock G."/>
            <person name="Sophianopoulou V."/>
            <person name="Squina F.M."/>
            <person name="Sun H."/>
            <person name="Susca A."/>
            <person name="Todd R.B."/>
            <person name="Tsang A."/>
            <person name="Unkles S.E."/>
            <person name="van de Wiele N."/>
            <person name="van Rossen-Uffink D."/>
            <person name="Oliveira J.V."/>
            <person name="Vesth T.C."/>
            <person name="Visser J."/>
            <person name="Yu J.-H."/>
            <person name="Zhou M."/>
            <person name="Andersen M.R."/>
            <person name="Archer D.B."/>
            <person name="Baker S.E."/>
            <person name="Benoit I."/>
            <person name="Brakhage A.A."/>
            <person name="Braus G.H."/>
            <person name="Fischer R."/>
            <person name="Frisvad J.C."/>
            <person name="Goldman G.H."/>
            <person name="Houbraken J."/>
            <person name="Oakley B."/>
            <person name="Pocsi I."/>
            <person name="Scazzocchio C."/>
            <person name="Seiboth B."/>
            <person name="vanKuyk P.A."/>
            <person name="Wortman J."/>
            <person name="Dyer P.S."/>
            <person name="Grigoriev I.V."/>
        </authorList>
    </citation>
    <scope>NUCLEOTIDE SEQUENCE [LARGE SCALE GENOMIC DNA]</scope>
    <source>
        <strain evidence="4">ATCC 16872 / CBS 172.66 / WB 5094</strain>
    </source>
</reference>
<dbReference type="OrthoDB" id="341259at2759"/>
<dbReference type="Proteomes" id="UP000184546">
    <property type="component" value="Unassembled WGS sequence"/>
</dbReference>
<proteinExistence type="predicted"/>
<dbReference type="EMBL" id="KV878981">
    <property type="protein sequence ID" value="OJJ97805.1"/>
    <property type="molecule type" value="Genomic_DNA"/>
</dbReference>
<dbReference type="VEuPathDB" id="FungiDB:ASPACDRAFT_62083"/>
<sequence>MPSAPQQNGPTPVHSKAVHHKRTKGGDDPINKCDAIFAAAKTGNLDEIKGLLSEKPDRLNIKCAECHGITPIMAAAIANQQPAVELLSAQGADVTIRDSDSYTILKLTLDQGETHFGVANWIVAHHPELIVTDPRLPQGKEWLRAQFAIMSDNIEDAASKPPPEVLEYLVKDYPDKLPAHTGRTVSAVYWEHILLRYIGDIPLDITRNYSVDLKMAFVGTFDRILYHHEGIQESARLLNSVLPTTQYNIIGPHVVPKQGWVTERWEYHDKVHNLQVLDGIDTFLIDGNAGKIEVMLINYNVYEMEWVEDPEKGKPGPGKVCPSAKA</sequence>
<name>A0A1L9WNQ5_ASPA1</name>
<dbReference type="SMART" id="SM00248">
    <property type="entry name" value="ANK"/>
    <property type="match status" value="2"/>
</dbReference>
<evidence type="ECO:0000256" key="1">
    <source>
        <dbReference type="PROSITE-ProRule" id="PRU00023"/>
    </source>
</evidence>
<dbReference type="InterPro" id="IPR002110">
    <property type="entry name" value="Ankyrin_rpt"/>
</dbReference>
<dbReference type="OMA" id="SDVYWEH"/>
<dbReference type="RefSeq" id="XP_020054145.1">
    <property type="nucleotide sequence ID" value="XM_020203755.1"/>
</dbReference>
<dbReference type="InterPro" id="IPR036770">
    <property type="entry name" value="Ankyrin_rpt-contain_sf"/>
</dbReference>
<dbReference type="Pfam" id="PF12796">
    <property type="entry name" value="Ank_2"/>
    <property type="match status" value="1"/>
</dbReference>
<organism evidence="3 4">
    <name type="scientific">Aspergillus aculeatus (strain ATCC 16872 / CBS 172.66 / WB 5094)</name>
    <dbReference type="NCBI Taxonomy" id="690307"/>
    <lineage>
        <taxon>Eukaryota</taxon>
        <taxon>Fungi</taxon>
        <taxon>Dikarya</taxon>
        <taxon>Ascomycota</taxon>
        <taxon>Pezizomycotina</taxon>
        <taxon>Eurotiomycetes</taxon>
        <taxon>Eurotiomycetidae</taxon>
        <taxon>Eurotiales</taxon>
        <taxon>Aspergillaceae</taxon>
        <taxon>Aspergillus</taxon>
        <taxon>Aspergillus subgen. Circumdati</taxon>
    </lineage>
</organism>
<dbReference type="Gene3D" id="1.25.40.20">
    <property type="entry name" value="Ankyrin repeat-containing domain"/>
    <property type="match status" value="1"/>
</dbReference>
<evidence type="ECO:0000313" key="4">
    <source>
        <dbReference type="Proteomes" id="UP000184546"/>
    </source>
</evidence>
<dbReference type="GeneID" id="30977569"/>
<feature type="compositionally biased region" description="Polar residues" evidence="2">
    <location>
        <begin position="1"/>
        <end position="10"/>
    </location>
</feature>
<keyword evidence="1" id="KW-0040">ANK repeat</keyword>
<feature type="repeat" description="ANK" evidence="1">
    <location>
        <begin position="67"/>
        <end position="99"/>
    </location>
</feature>
<accession>A0A1L9WNQ5</accession>
<gene>
    <name evidence="3" type="ORF">ASPACDRAFT_62083</name>
</gene>
<evidence type="ECO:0000256" key="2">
    <source>
        <dbReference type="SAM" id="MobiDB-lite"/>
    </source>
</evidence>
<feature type="region of interest" description="Disordered" evidence="2">
    <location>
        <begin position="1"/>
        <end position="27"/>
    </location>
</feature>
<evidence type="ECO:0000313" key="3">
    <source>
        <dbReference type="EMBL" id="OJJ97805.1"/>
    </source>
</evidence>
<keyword evidence="4" id="KW-1185">Reference proteome</keyword>
<dbReference type="PROSITE" id="PS50297">
    <property type="entry name" value="ANK_REP_REGION"/>
    <property type="match status" value="1"/>
</dbReference>
<protein>
    <submittedName>
        <fullName evidence="3">Uncharacterized protein</fullName>
    </submittedName>
</protein>
<dbReference type="SUPFAM" id="SSF48403">
    <property type="entry name" value="Ankyrin repeat"/>
    <property type="match status" value="1"/>
</dbReference>
<dbReference type="PROSITE" id="PS50088">
    <property type="entry name" value="ANK_REPEAT"/>
    <property type="match status" value="1"/>
</dbReference>